<evidence type="ECO:0000259" key="6">
    <source>
        <dbReference type="Pfam" id="PF04542"/>
    </source>
</evidence>
<evidence type="ECO:0000256" key="3">
    <source>
        <dbReference type="ARBA" id="ARBA00023082"/>
    </source>
</evidence>
<evidence type="ECO:0000256" key="2">
    <source>
        <dbReference type="ARBA" id="ARBA00023015"/>
    </source>
</evidence>
<gene>
    <name evidence="8" type="ORF">GCM10009550_67860</name>
</gene>
<keyword evidence="4" id="KW-0238">DNA-binding</keyword>
<dbReference type="InterPro" id="IPR014325">
    <property type="entry name" value="RNA_pol_sigma-E_actinobac"/>
</dbReference>
<dbReference type="EMBL" id="BAAAHH010000042">
    <property type="protein sequence ID" value="GAA0966154.1"/>
    <property type="molecule type" value="Genomic_DNA"/>
</dbReference>
<organism evidence="8 9">
    <name type="scientific">Actinocorallia libanotica</name>
    <dbReference type="NCBI Taxonomy" id="46162"/>
    <lineage>
        <taxon>Bacteria</taxon>
        <taxon>Bacillati</taxon>
        <taxon>Actinomycetota</taxon>
        <taxon>Actinomycetes</taxon>
        <taxon>Streptosporangiales</taxon>
        <taxon>Thermomonosporaceae</taxon>
        <taxon>Actinocorallia</taxon>
    </lineage>
</organism>
<protein>
    <submittedName>
        <fullName evidence="8">SigE family RNA polymerase sigma factor</fullName>
    </submittedName>
</protein>
<dbReference type="RefSeq" id="WP_344245908.1">
    <property type="nucleotide sequence ID" value="NZ_BAAAHH010000042.1"/>
</dbReference>
<feature type="domain" description="RNA polymerase sigma factor 70 region 4 type 2" evidence="7">
    <location>
        <begin position="108"/>
        <end position="159"/>
    </location>
</feature>
<evidence type="ECO:0000313" key="8">
    <source>
        <dbReference type="EMBL" id="GAA0966154.1"/>
    </source>
</evidence>
<dbReference type="PANTHER" id="PTHR43133">
    <property type="entry name" value="RNA POLYMERASE ECF-TYPE SIGMA FACTO"/>
    <property type="match status" value="1"/>
</dbReference>
<keyword evidence="2" id="KW-0805">Transcription regulation</keyword>
<reference evidence="9" key="1">
    <citation type="journal article" date="2019" name="Int. J. Syst. Evol. Microbiol.">
        <title>The Global Catalogue of Microorganisms (GCM) 10K type strain sequencing project: providing services to taxonomists for standard genome sequencing and annotation.</title>
        <authorList>
            <consortium name="The Broad Institute Genomics Platform"/>
            <consortium name="The Broad Institute Genome Sequencing Center for Infectious Disease"/>
            <person name="Wu L."/>
            <person name="Ma J."/>
        </authorList>
    </citation>
    <scope>NUCLEOTIDE SEQUENCE [LARGE SCALE GENOMIC DNA]</scope>
    <source>
        <strain evidence="9">JCM 10696</strain>
    </source>
</reference>
<dbReference type="Pfam" id="PF08281">
    <property type="entry name" value="Sigma70_r4_2"/>
    <property type="match status" value="1"/>
</dbReference>
<proteinExistence type="inferred from homology"/>
<dbReference type="CDD" id="cd06171">
    <property type="entry name" value="Sigma70_r4"/>
    <property type="match status" value="1"/>
</dbReference>
<dbReference type="InterPro" id="IPR014284">
    <property type="entry name" value="RNA_pol_sigma-70_dom"/>
</dbReference>
<dbReference type="InterPro" id="IPR036388">
    <property type="entry name" value="WH-like_DNA-bd_sf"/>
</dbReference>
<comment type="caution">
    <text evidence="8">The sequence shown here is derived from an EMBL/GenBank/DDBJ whole genome shotgun (WGS) entry which is preliminary data.</text>
</comment>
<dbReference type="NCBIfam" id="TIGR02937">
    <property type="entry name" value="sigma70-ECF"/>
    <property type="match status" value="1"/>
</dbReference>
<dbReference type="Proteomes" id="UP001500665">
    <property type="component" value="Unassembled WGS sequence"/>
</dbReference>
<sequence length="180" mass="20291">MAKPPEPAGGSDRPEFGTYVTERSPRLLRTAFLLCRDWGTAEDLVQTALTKAWLAWPRVGDDPDPYVYRILVNTHHSWWRRRWRGEVPTGEPPELPLPEGQGIEDRDVLWKALGGLGRRERAAIVLRYFCDLEHAVIARILGCSPVTVRSQISRALAKLRVDPALRDSFPAPAAFQEQGV</sequence>
<dbReference type="InterPro" id="IPR039425">
    <property type="entry name" value="RNA_pol_sigma-70-like"/>
</dbReference>
<keyword evidence="5" id="KW-0804">Transcription</keyword>
<dbReference type="NCBIfam" id="TIGR02983">
    <property type="entry name" value="SigE-fam_strep"/>
    <property type="match status" value="1"/>
</dbReference>
<evidence type="ECO:0000259" key="7">
    <source>
        <dbReference type="Pfam" id="PF08281"/>
    </source>
</evidence>
<dbReference type="InterPro" id="IPR013249">
    <property type="entry name" value="RNA_pol_sigma70_r4_t2"/>
</dbReference>
<dbReference type="Gene3D" id="1.10.1740.10">
    <property type="match status" value="1"/>
</dbReference>
<dbReference type="SUPFAM" id="SSF88946">
    <property type="entry name" value="Sigma2 domain of RNA polymerase sigma factors"/>
    <property type="match status" value="1"/>
</dbReference>
<evidence type="ECO:0000313" key="9">
    <source>
        <dbReference type="Proteomes" id="UP001500665"/>
    </source>
</evidence>
<evidence type="ECO:0000256" key="5">
    <source>
        <dbReference type="ARBA" id="ARBA00023163"/>
    </source>
</evidence>
<dbReference type="SUPFAM" id="SSF88659">
    <property type="entry name" value="Sigma3 and sigma4 domains of RNA polymerase sigma factors"/>
    <property type="match status" value="1"/>
</dbReference>
<keyword evidence="9" id="KW-1185">Reference proteome</keyword>
<dbReference type="Pfam" id="PF04542">
    <property type="entry name" value="Sigma70_r2"/>
    <property type="match status" value="1"/>
</dbReference>
<dbReference type="Gene3D" id="1.10.10.10">
    <property type="entry name" value="Winged helix-like DNA-binding domain superfamily/Winged helix DNA-binding domain"/>
    <property type="match status" value="1"/>
</dbReference>
<name>A0ABP4CFK3_9ACTN</name>
<dbReference type="InterPro" id="IPR007627">
    <property type="entry name" value="RNA_pol_sigma70_r2"/>
</dbReference>
<feature type="domain" description="RNA polymerase sigma-70 region 2" evidence="6">
    <location>
        <begin position="21"/>
        <end position="84"/>
    </location>
</feature>
<evidence type="ECO:0000256" key="4">
    <source>
        <dbReference type="ARBA" id="ARBA00023125"/>
    </source>
</evidence>
<dbReference type="PANTHER" id="PTHR43133:SF50">
    <property type="entry name" value="ECF RNA POLYMERASE SIGMA FACTOR SIGM"/>
    <property type="match status" value="1"/>
</dbReference>
<comment type="similarity">
    <text evidence="1">Belongs to the sigma-70 factor family. ECF subfamily.</text>
</comment>
<dbReference type="InterPro" id="IPR013325">
    <property type="entry name" value="RNA_pol_sigma_r2"/>
</dbReference>
<evidence type="ECO:0000256" key="1">
    <source>
        <dbReference type="ARBA" id="ARBA00010641"/>
    </source>
</evidence>
<dbReference type="InterPro" id="IPR013324">
    <property type="entry name" value="RNA_pol_sigma_r3/r4-like"/>
</dbReference>
<keyword evidence="3" id="KW-0731">Sigma factor</keyword>
<accession>A0ABP4CFK3</accession>